<keyword evidence="2" id="KW-1185">Reference proteome</keyword>
<evidence type="ECO:0000313" key="1">
    <source>
        <dbReference type="EMBL" id="OZG63540.1"/>
    </source>
</evidence>
<comment type="caution">
    <text evidence="1">The sequence shown here is derived from an EMBL/GenBank/DDBJ whole genome shotgun (WGS) entry which is preliminary data.</text>
</comment>
<dbReference type="Proteomes" id="UP000216074">
    <property type="component" value="Unassembled WGS sequence"/>
</dbReference>
<proteinExistence type="predicted"/>
<evidence type="ECO:0000313" key="2">
    <source>
        <dbReference type="Proteomes" id="UP000216074"/>
    </source>
</evidence>
<gene>
    <name evidence="1" type="ORF">BHAP_1823</name>
</gene>
<name>A0A261FWH2_9BIFI</name>
<sequence>MILWGCGYGQTLWVRTVHMTEVACGYRLTVWVRTVHEEPINRGFMNSQHPQSPVMISPRPHSTTKSAQLLSPYFSNKLQYSHISLVCKLQ</sequence>
<protein>
    <submittedName>
        <fullName evidence="1">Uncharacterized protein</fullName>
    </submittedName>
</protein>
<dbReference type="AlphaFoldDB" id="A0A261FWH2"/>
<accession>A0A261FWH2</accession>
<organism evidence="1 2">
    <name type="scientific">Bifidobacterium hapali</name>
    <dbReference type="NCBI Taxonomy" id="1630172"/>
    <lineage>
        <taxon>Bacteria</taxon>
        <taxon>Bacillati</taxon>
        <taxon>Actinomycetota</taxon>
        <taxon>Actinomycetes</taxon>
        <taxon>Bifidobacteriales</taxon>
        <taxon>Bifidobacteriaceae</taxon>
        <taxon>Bifidobacterium</taxon>
    </lineage>
</organism>
<reference evidence="1 2" key="1">
    <citation type="journal article" date="2017" name="BMC Genomics">
        <title>Comparative genomic and phylogenomic analyses of the Bifidobacteriaceae family.</title>
        <authorList>
            <person name="Lugli G.A."/>
            <person name="Milani C."/>
            <person name="Turroni F."/>
            <person name="Duranti S."/>
            <person name="Mancabelli L."/>
            <person name="Mangifesta M."/>
            <person name="Ferrario C."/>
            <person name="Modesto M."/>
            <person name="Mattarelli P."/>
            <person name="Jiri K."/>
            <person name="van Sinderen D."/>
            <person name="Ventura M."/>
        </authorList>
    </citation>
    <scope>NUCLEOTIDE SEQUENCE [LARGE SCALE GENOMIC DNA]</scope>
    <source>
        <strain evidence="1 2">DSM 100202</strain>
    </source>
</reference>
<dbReference type="EMBL" id="MWWY01000036">
    <property type="protein sequence ID" value="OZG63540.1"/>
    <property type="molecule type" value="Genomic_DNA"/>
</dbReference>